<gene>
    <name evidence="1" type="ORF">ACFH04_13370</name>
</gene>
<reference evidence="1 2" key="1">
    <citation type="submission" date="2024-09" db="EMBL/GenBank/DDBJ databases">
        <authorList>
            <person name="Sun Q."/>
            <person name="Mori K."/>
        </authorList>
    </citation>
    <scope>NUCLEOTIDE SEQUENCE [LARGE SCALE GENOMIC DNA]</scope>
    <source>
        <strain evidence="1 2">JCM 4557</strain>
    </source>
</reference>
<protein>
    <submittedName>
        <fullName evidence="1">Uncharacterized protein</fullName>
    </submittedName>
</protein>
<proteinExistence type="predicted"/>
<evidence type="ECO:0000313" key="1">
    <source>
        <dbReference type="EMBL" id="MFC0844689.1"/>
    </source>
</evidence>
<keyword evidence="2" id="KW-1185">Reference proteome</keyword>
<dbReference type="Proteomes" id="UP001589887">
    <property type="component" value="Unassembled WGS sequence"/>
</dbReference>
<accession>A0ABV6TFW7</accession>
<dbReference type="EMBL" id="JBHMQV010000009">
    <property type="protein sequence ID" value="MFC0844689.1"/>
    <property type="molecule type" value="Genomic_DNA"/>
</dbReference>
<sequence>MEDKLQQHRLLRIVLEAACGHGFARRTVGRRSWSGPAASVAPAYRRPVGRPVADARGRP</sequence>
<dbReference type="RefSeq" id="WP_394319097.1">
    <property type="nucleotide sequence ID" value="NZ_JBHMQV010000009.1"/>
</dbReference>
<evidence type="ECO:0000313" key="2">
    <source>
        <dbReference type="Proteomes" id="UP001589887"/>
    </source>
</evidence>
<name>A0ABV6TFW7_9ACTN</name>
<organism evidence="1 2">
    <name type="scientific">Streptomyces noboritoensis</name>
    <dbReference type="NCBI Taxonomy" id="67337"/>
    <lineage>
        <taxon>Bacteria</taxon>
        <taxon>Bacillati</taxon>
        <taxon>Actinomycetota</taxon>
        <taxon>Actinomycetes</taxon>
        <taxon>Kitasatosporales</taxon>
        <taxon>Streptomycetaceae</taxon>
        <taxon>Streptomyces</taxon>
    </lineage>
</organism>
<comment type="caution">
    <text evidence="1">The sequence shown here is derived from an EMBL/GenBank/DDBJ whole genome shotgun (WGS) entry which is preliminary data.</text>
</comment>